<feature type="domain" description="SGNH" evidence="3">
    <location>
        <begin position="446"/>
        <end position="669"/>
    </location>
</feature>
<keyword evidence="1" id="KW-1133">Transmembrane helix</keyword>
<dbReference type="InterPro" id="IPR043968">
    <property type="entry name" value="SGNH"/>
</dbReference>
<dbReference type="InterPro" id="IPR002656">
    <property type="entry name" value="Acyl_transf_3_dom"/>
</dbReference>
<dbReference type="Pfam" id="PF01757">
    <property type="entry name" value="Acyl_transf_3"/>
    <property type="match status" value="1"/>
</dbReference>
<feature type="transmembrane region" description="Helical" evidence="1">
    <location>
        <begin position="79"/>
        <end position="99"/>
    </location>
</feature>
<dbReference type="Proteomes" id="UP000502498">
    <property type="component" value="Chromosome"/>
</dbReference>
<keyword evidence="1" id="KW-0812">Transmembrane</keyword>
<dbReference type="PANTHER" id="PTHR23028">
    <property type="entry name" value="ACETYLTRANSFERASE"/>
    <property type="match status" value="1"/>
</dbReference>
<feature type="transmembrane region" description="Helical" evidence="1">
    <location>
        <begin position="177"/>
        <end position="199"/>
    </location>
</feature>
<dbReference type="GO" id="GO:0009103">
    <property type="term" value="P:lipopolysaccharide biosynthetic process"/>
    <property type="evidence" value="ECO:0007669"/>
    <property type="project" value="TreeGrafter"/>
</dbReference>
<feature type="transmembrane region" description="Helical" evidence="1">
    <location>
        <begin position="152"/>
        <end position="170"/>
    </location>
</feature>
<feature type="transmembrane region" description="Helical" evidence="1">
    <location>
        <begin position="12"/>
        <end position="31"/>
    </location>
</feature>
<dbReference type="PANTHER" id="PTHR23028:SF53">
    <property type="entry name" value="ACYL_TRANSF_3 DOMAIN-CONTAINING PROTEIN"/>
    <property type="match status" value="1"/>
</dbReference>
<feature type="transmembrane region" description="Helical" evidence="1">
    <location>
        <begin position="37"/>
        <end position="58"/>
    </location>
</feature>
<evidence type="ECO:0000313" key="5">
    <source>
        <dbReference type="Proteomes" id="UP000502498"/>
    </source>
</evidence>
<reference evidence="4 5" key="1">
    <citation type="submission" date="2020-05" db="EMBL/GenBank/DDBJ databases">
        <title>Strain PA2F3 complete genome.</title>
        <authorList>
            <person name="Kim Y.-S."/>
            <person name="Kim S.-J."/>
            <person name="Jung H.-k."/>
            <person name="Kim S.-E."/>
            <person name="Kim K.-H."/>
        </authorList>
    </citation>
    <scope>NUCLEOTIDE SEQUENCE [LARGE SCALE GENOMIC DNA]</scope>
    <source>
        <strain evidence="4 5">PA2F3</strain>
    </source>
</reference>
<dbReference type="AlphaFoldDB" id="A0A7D4QDN9"/>
<feature type="domain" description="Acyltransferase 3" evidence="2">
    <location>
        <begin position="13"/>
        <end position="345"/>
    </location>
</feature>
<dbReference type="GO" id="GO:0016747">
    <property type="term" value="F:acyltransferase activity, transferring groups other than amino-acyl groups"/>
    <property type="evidence" value="ECO:0007669"/>
    <property type="project" value="InterPro"/>
</dbReference>
<feature type="transmembrane region" description="Helical" evidence="1">
    <location>
        <begin position="366"/>
        <end position="388"/>
    </location>
</feature>
<keyword evidence="4" id="KW-0808">Transferase</keyword>
<dbReference type="GO" id="GO:0016020">
    <property type="term" value="C:membrane"/>
    <property type="evidence" value="ECO:0007669"/>
    <property type="project" value="TreeGrafter"/>
</dbReference>
<accession>A0A7D4QDN9</accession>
<sequence>MTSQTRSVSVRTDIQALRAVAVLLVVIYHLWPHRLPGGFVGVDVFFVISGFLITGHLLRELEATGGVRLASFWARRARRLIPASLLVLLATSIAVLVWVPAAYWRQFIGEVIASTFYVENWYLVAASTDYLAAENVPSPVQHFWSLSTEEQFYLLWPVMILGGAVLAKLLRRSSLAVVGWMLAVVVSAAFALSIALTAIDPSLAYFATPVRAWEFGAGGLLALLIQRRPLRGRIRTAGLAWLGWGAIALSAVVITGETPFPGAAAALPVAGTLAVLAADEPSARWAPSAALELAPVQRVGDWSYSIYLWHWPLIIIVPYALGAPSDWAVKILMLIATLLLAAGTYRWVESPLRRVKSGPLSRPRTALLGTAAAMAVVAMVAGGGATAATTLRTSSTEAAGVVIAAGEPCVGASAFKSEACEAAIAGRAVRPDVAKVLEDTGDAFDCYEYDKVADPETCTFGSSDPEAIRIALVGDSHAAMLIPGLRTVARERGWQISTWVGNGCVWRAPGTEPDECDARRAAVDAALREDPFDIILMTARRAPGMAASESAAAEALYVEAWQEQIDLGARILVLADNPRVDQVAFDCVLRSGQDAVEAQGCAVEQHAALAPRDILAEAAESSQLAQIIDLGDLYCVEGTCPLVAGDVMIYRDLHHITATYSREIAPVLAERLASLHPE</sequence>
<feature type="transmembrane region" description="Helical" evidence="1">
    <location>
        <begin position="205"/>
        <end position="225"/>
    </location>
</feature>
<name>A0A7D4QDN9_9MICO</name>
<feature type="transmembrane region" description="Helical" evidence="1">
    <location>
        <begin position="237"/>
        <end position="254"/>
    </location>
</feature>
<gene>
    <name evidence="4" type="ORF">HQM25_13965</name>
</gene>
<proteinExistence type="predicted"/>
<feature type="transmembrane region" description="Helical" evidence="1">
    <location>
        <begin position="327"/>
        <end position="345"/>
    </location>
</feature>
<dbReference type="RefSeq" id="WP_172990785.1">
    <property type="nucleotide sequence ID" value="NZ_CP054038.1"/>
</dbReference>
<dbReference type="Pfam" id="PF19040">
    <property type="entry name" value="SGNH"/>
    <property type="match status" value="1"/>
</dbReference>
<evidence type="ECO:0000313" key="4">
    <source>
        <dbReference type="EMBL" id="QKJ20357.1"/>
    </source>
</evidence>
<evidence type="ECO:0000259" key="2">
    <source>
        <dbReference type="Pfam" id="PF01757"/>
    </source>
</evidence>
<dbReference type="InterPro" id="IPR050879">
    <property type="entry name" value="Acyltransferase_3"/>
</dbReference>
<keyword evidence="1" id="KW-0472">Membrane</keyword>
<organism evidence="4 5">
    <name type="scientific">Microbacterium hominis</name>
    <dbReference type="NCBI Taxonomy" id="162426"/>
    <lineage>
        <taxon>Bacteria</taxon>
        <taxon>Bacillati</taxon>
        <taxon>Actinomycetota</taxon>
        <taxon>Actinomycetes</taxon>
        <taxon>Micrococcales</taxon>
        <taxon>Microbacteriaceae</taxon>
        <taxon>Microbacterium</taxon>
    </lineage>
</organism>
<protein>
    <submittedName>
        <fullName evidence="4">Acyltransferase</fullName>
    </submittedName>
</protein>
<dbReference type="EMBL" id="CP054038">
    <property type="protein sequence ID" value="QKJ20357.1"/>
    <property type="molecule type" value="Genomic_DNA"/>
</dbReference>
<keyword evidence="4" id="KW-0012">Acyltransferase</keyword>
<evidence type="ECO:0000256" key="1">
    <source>
        <dbReference type="SAM" id="Phobius"/>
    </source>
</evidence>
<evidence type="ECO:0000259" key="3">
    <source>
        <dbReference type="Pfam" id="PF19040"/>
    </source>
</evidence>